<keyword evidence="6 8" id="KW-1133">Transmembrane helix</keyword>
<accession>A0ABU0MAD6</accession>
<evidence type="ECO:0000256" key="8">
    <source>
        <dbReference type="SAM" id="Phobius"/>
    </source>
</evidence>
<evidence type="ECO:0000313" key="10">
    <source>
        <dbReference type="EMBL" id="MDQ0517917.1"/>
    </source>
</evidence>
<feature type="domain" description="Major facilitator superfamily (MFS) profile" evidence="9">
    <location>
        <begin position="1"/>
        <end position="413"/>
    </location>
</feature>
<protein>
    <submittedName>
        <fullName evidence="10">DHA1 family tetracycline resistance protein-like MFS transporter</fullName>
    </submittedName>
</protein>
<dbReference type="PROSITE" id="PS00216">
    <property type="entry name" value="SUGAR_TRANSPORT_1"/>
    <property type="match status" value="1"/>
</dbReference>
<feature type="transmembrane region" description="Helical" evidence="8">
    <location>
        <begin position="365"/>
        <end position="385"/>
    </location>
</feature>
<dbReference type="InterPro" id="IPR036259">
    <property type="entry name" value="MFS_trans_sf"/>
</dbReference>
<keyword evidence="11" id="KW-1185">Reference proteome</keyword>
<comment type="caution">
    <text evidence="10">The sequence shown here is derived from an EMBL/GenBank/DDBJ whole genome shotgun (WGS) entry which is preliminary data.</text>
</comment>
<dbReference type="Gene3D" id="1.20.1250.20">
    <property type="entry name" value="MFS general substrate transporter like domains"/>
    <property type="match status" value="1"/>
</dbReference>
<dbReference type="InterPro" id="IPR020846">
    <property type="entry name" value="MFS_dom"/>
</dbReference>
<dbReference type="Proteomes" id="UP001223743">
    <property type="component" value="Unassembled WGS sequence"/>
</dbReference>
<dbReference type="PRINTS" id="PR01035">
    <property type="entry name" value="TCRTETA"/>
</dbReference>
<feature type="transmembrane region" description="Helical" evidence="8">
    <location>
        <begin position="182"/>
        <end position="204"/>
    </location>
</feature>
<name>A0ABU0MAD6_9HYPH</name>
<feature type="transmembrane region" description="Helical" evidence="8">
    <location>
        <begin position="325"/>
        <end position="344"/>
    </location>
</feature>
<dbReference type="EMBL" id="JAUSWJ010000001">
    <property type="protein sequence ID" value="MDQ0517917.1"/>
    <property type="molecule type" value="Genomic_DNA"/>
</dbReference>
<keyword evidence="7 8" id="KW-0472">Membrane</keyword>
<keyword evidence="5 8" id="KW-0812">Transmembrane</keyword>
<reference evidence="10 11" key="1">
    <citation type="submission" date="2023-07" db="EMBL/GenBank/DDBJ databases">
        <title>Genomic Encyclopedia of Type Strains, Phase IV (KMG-IV): sequencing the most valuable type-strain genomes for metagenomic binning, comparative biology and taxonomic classification.</title>
        <authorList>
            <person name="Goeker M."/>
        </authorList>
    </citation>
    <scope>NUCLEOTIDE SEQUENCE [LARGE SCALE GENOMIC DNA]</scope>
    <source>
        <strain evidence="10 11">B1-1</strain>
    </source>
</reference>
<sequence length="418" mass="43249">MSAITSDAVSPSRVLARVAPVYGVVGISYLGYAMMATLFVPMILSPGSTYAPEGSTAGQRAMLVGLLLMLYPLAQVIGSPVLGALSDRYGRRPVLVASLAVTTIAYALIASALAAHMLWLLGAALVLCGLGEANAAIGTSAIADATTKEERPKYLGYLWSVTSVSYVLGPVLGGFAAAHFGYLVPFAAMVGVLAATLLLVVLFFRETRPPDPSAQPMPIGESLGNLRTIVTDRPLRAYYLANFLLFVASMGFWRVVTEYLVDMFDLTVGQVTVDYALLAVTAGLGNLVLLPLLVGRIDMRRLGILSTLLGGFGVFLALLPGGVAVAVGFGGLASIAFAVGFSALSGLLSARVGPERQGAVMGNNTALGFLGEGIGVMGGSALTGITPELPMILFGLIAFASVAVVRFAIPREEPAADS</sequence>
<comment type="similarity">
    <text evidence="3">Belongs to the major facilitator superfamily. TCR/Tet family.</text>
</comment>
<dbReference type="InterPro" id="IPR001958">
    <property type="entry name" value="Tet-R_TetA/multi-R_MdtG-like"/>
</dbReference>
<evidence type="ECO:0000256" key="3">
    <source>
        <dbReference type="ARBA" id="ARBA00007520"/>
    </source>
</evidence>
<feature type="transmembrane region" description="Helical" evidence="8">
    <location>
        <begin position="302"/>
        <end position="319"/>
    </location>
</feature>
<dbReference type="PROSITE" id="PS50850">
    <property type="entry name" value="MFS"/>
    <property type="match status" value="1"/>
</dbReference>
<feature type="transmembrane region" description="Helical" evidence="8">
    <location>
        <begin position="119"/>
        <end position="142"/>
    </location>
</feature>
<dbReference type="RefSeq" id="WP_266282570.1">
    <property type="nucleotide sequence ID" value="NZ_JAPKNF010000002.1"/>
</dbReference>
<keyword evidence="4" id="KW-0813">Transport</keyword>
<gene>
    <name evidence="10" type="ORF">QO015_003530</name>
</gene>
<dbReference type="Pfam" id="PF07690">
    <property type="entry name" value="MFS_1"/>
    <property type="match status" value="1"/>
</dbReference>
<dbReference type="InterPro" id="IPR005829">
    <property type="entry name" value="Sugar_transporter_CS"/>
</dbReference>
<evidence type="ECO:0000256" key="1">
    <source>
        <dbReference type="ARBA" id="ARBA00003279"/>
    </source>
</evidence>
<comment type="subcellular location">
    <subcellularLocation>
        <location evidence="2">Membrane</location>
        <topology evidence="2">Multi-pass membrane protein</topology>
    </subcellularLocation>
</comment>
<feature type="transmembrane region" description="Helical" evidence="8">
    <location>
        <begin position="154"/>
        <end position="176"/>
    </location>
</feature>
<evidence type="ECO:0000256" key="6">
    <source>
        <dbReference type="ARBA" id="ARBA00022989"/>
    </source>
</evidence>
<organism evidence="10 11">
    <name type="scientific">Kaistia geumhonensis</name>
    <dbReference type="NCBI Taxonomy" id="410839"/>
    <lineage>
        <taxon>Bacteria</taxon>
        <taxon>Pseudomonadati</taxon>
        <taxon>Pseudomonadota</taxon>
        <taxon>Alphaproteobacteria</taxon>
        <taxon>Hyphomicrobiales</taxon>
        <taxon>Kaistiaceae</taxon>
        <taxon>Kaistia</taxon>
    </lineage>
</organism>
<feature type="transmembrane region" description="Helical" evidence="8">
    <location>
        <begin position="21"/>
        <end position="43"/>
    </location>
</feature>
<proteinExistence type="inferred from homology"/>
<dbReference type="PANTHER" id="PTHR23504">
    <property type="entry name" value="MAJOR FACILITATOR SUPERFAMILY DOMAIN-CONTAINING PROTEIN 10"/>
    <property type="match status" value="1"/>
</dbReference>
<feature type="transmembrane region" description="Helical" evidence="8">
    <location>
        <begin position="237"/>
        <end position="255"/>
    </location>
</feature>
<evidence type="ECO:0000259" key="9">
    <source>
        <dbReference type="PROSITE" id="PS50850"/>
    </source>
</evidence>
<evidence type="ECO:0000256" key="2">
    <source>
        <dbReference type="ARBA" id="ARBA00004141"/>
    </source>
</evidence>
<comment type="function">
    <text evidence="1">Resistance to tetracycline by an active tetracycline efflux. This is an energy-dependent process that decreases the accumulation of the antibiotic in whole cells. This protein functions as a metal-tetracycline/H(+) antiporter.</text>
</comment>
<dbReference type="PANTHER" id="PTHR23504:SF15">
    <property type="entry name" value="MAJOR FACILITATOR SUPERFAMILY (MFS) PROFILE DOMAIN-CONTAINING PROTEIN"/>
    <property type="match status" value="1"/>
</dbReference>
<evidence type="ECO:0000256" key="4">
    <source>
        <dbReference type="ARBA" id="ARBA00022448"/>
    </source>
</evidence>
<evidence type="ECO:0000313" key="11">
    <source>
        <dbReference type="Proteomes" id="UP001223743"/>
    </source>
</evidence>
<feature type="transmembrane region" description="Helical" evidence="8">
    <location>
        <begin position="275"/>
        <end position="295"/>
    </location>
</feature>
<dbReference type="InterPro" id="IPR011701">
    <property type="entry name" value="MFS"/>
</dbReference>
<feature type="transmembrane region" description="Helical" evidence="8">
    <location>
        <begin position="63"/>
        <end position="82"/>
    </location>
</feature>
<feature type="transmembrane region" description="Helical" evidence="8">
    <location>
        <begin position="391"/>
        <end position="409"/>
    </location>
</feature>
<dbReference type="SUPFAM" id="SSF103473">
    <property type="entry name" value="MFS general substrate transporter"/>
    <property type="match status" value="1"/>
</dbReference>
<evidence type="ECO:0000256" key="5">
    <source>
        <dbReference type="ARBA" id="ARBA00022692"/>
    </source>
</evidence>
<feature type="transmembrane region" description="Helical" evidence="8">
    <location>
        <begin position="94"/>
        <end position="113"/>
    </location>
</feature>
<evidence type="ECO:0000256" key="7">
    <source>
        <dbReference type="ARBA" id="ARBA00023136"/>
    </source>
</evidence>